<feature type="compositionally biased region" description="Polar residues" evidence="1">
    <location>
        <begin position="1"/>
        <end position="13"/>
    </location>
</feature>
<feature type="compositionally biased region" description="Acidic residues" evidence="1">
    <location>
        <begin position="94"/>
        <end position="106"/>
    </location>
</feature>
<keyword evidence="3" id="KW-1185">Reference proteome</keyword>
<feature type="compositionally biased region" description="Acidic residues" evidence="1">
    <location>
        <begin position="25"/>
        <end position="34"/>
    </location>
</feature>
<protein>
    <submittedName>
        <fullName evidence="2">Uncharacterized protein</fullName>
    </submittedName>
</protein>
<sequence length="332" mass="34595">MAGQNDPQDGTNWSEDDHSDLNSYGDEEEFNEEDWEKHEAEEEGNEGSASRESSETSVLHSERTGSNAGSGTGSDQEGDEEEDSGSDAEGMREDGEEEEEAEEGDPESTCGSGGEEDGLQSSTTNFNTKPAAAFSFGSAPTSSAFSRHPALTTATGMPGNTNSAFPRATFANPSAVSSAFGQTGPWPSAAIHDGSSSASNFAVPAPTAAVVSFPPATPPLMGVLPSPTPIIGGGAKSNVASASTVEVKNSMSGSREQTVSPAPVRTPVSQGKSAAATLLQFEDFKRSFGQNQHHTRSAEDEAAVVKALLARYELVVPTDKFDDQIERALYGC</sequence>
<evidence type="ECO:0000313" key="2">
    <source>
        <dbReference type="EMBL" id="KPI82775.1"/>
    </source>
</evidence>
<proteinExistence type="predicted"/>
<dbReference type="OMA" id="WHRARSK"/>
<evidence type="ECO:0000313" key="3">
    <source>
        <dbReference type="Proteomes" id="UP000038009"/>
    </source>
</evidence>
<evidence type="ECO:0000256" key="1">
    <source>
        <dbReference type="SAM" id="MobiDB-lite"/>
    </source>
</evidence>
<accession>A0A0N1P934</accession>
<organism evidence="2 3">
    <name type="scientific">Leptomonas seymouri</name>
    <dbReference type="NCBI Taxonomy" id="5684"/>
    <lineage>
        <taxon>Eukaryota</taxon>
        <taxon>Discoba</taxon>
        <taxon>Euglenozoa</taxon>
        <taxon>Kinetoplastea</taxon>
        <taxon>Metakinetoplastina</taxon>
        <taxon>Trypanosomatida</taxon>
        <taxon>Trypanosomatidae</taxon>
        <taxon>Leishmaniinae</taxon>
        <taxon>Leptomonas</taxon>
    </lineage>
</organism>
<feature type="region of interest" description="Disordered" evidence="1">
    <location>
        <begin position="249"/>
        <end position="269"/>
    </location>
</feature>
<reference evidence="2 3" key="1">
    <citation type="journal article" date="2015" name="PLoS Pathog.">
        <title>Leptomonas seymouri: Adaptations to the Dixenous Life Cycle Analyzed by Genome Sequencing, Transcriptome Profiling and Co-infection with Leishmania donovani.</title>
        <authorList>
            <person name="Kraeva N."/>
            <person name="Butenko A."/>
            <person name="Hlavacova J."/>
            <person name="Kostygov A."/>
            <person name="Myskova J."/>
            <person name="Grybchuk D."/>
            <person name="Lestinova T."/>
            <person name="Votypka J."/>
            <person name="Volf P."/>
            <person name="Opperdoes F."/>
            <person name="Flegontov P."/>
            <person name="Lukes J."/>
            <person name="Yurchenko V."/>
        </authorList>
    </citation>
    <scope>NUCLEOTIDE SEQUENCE [LARGE SCALE GENOMIC DNA]</scope>
    <source>
        <strain evidence="2 3">ATCC 30220</strain>
    </source>
</reference>
<feature type="compositionally biased region" description="Polar residues" evidence="1">
    <location>
        <begin position="56"/>
        <end position="67"/>
    </location>
</feature>
<dbReference type="AlphaFoldDB" id="A0A0N1P934"/>
<dbReference type="VEuPathDB" id="TriTrypDB:Lsey_0548_0020"/>
<gene>
    <name evidence="2" type="ORF">ABL78_8212</name>
</gene>
<feature type="compositionally biased region" description="Acidic residues" evidence="1">
    <location>
        <begin position="76"/>
        <end position="86"/>
    </location>
</feature>
<dbReference type="OrthoDB" id="268039at2759"/>
<dbReference type="EMBL" id="LJSK01000548">
    <property type="protein sequence ID" value="KPI82775.1"/>
    <property type="molecule type" value="Genomic_DNA"/>
</dbReference>
<dbReference type="Proteomes" id="UP000038009">
    <property type="component" value="Unassembled WGS sequence"/>
</dbReference>
<feature type="region of interest" description="Disordered" evidence="1">
    <location>
        <begin position="1"/>
        <end position="127"/>
    </location>
</feature>
<comment type="caution">
    <text evidence="2">The sequence shown here is derived from an EMBL/GenBank/DDBJ whole genome shotgun (WGS) entry which is preliminary data.</text>
</comment>
<feature type="compositionally biased region" description="Polar residues" evidence="1">
    <location>
        <begin position="249"/>
        <end position="260"/>
    </location>
</feature>
<name>A0A0N1P934_LEPSE</name>